<dbReference type="GO" id="GO:0004185">
    <property type="term" value="F:serine-type carboxypeptidase activity"/>
    <property type="evidence" value="ECO:0007669"/>
    <property type="project" value="InterPro"/>
</dbReference>
<dbReference type="Proteomes" id="UP000016943">
    <property type="component" value="Chromosome"/>
</dbReference>
<evidence type="ECO:0008006" key="6">
    <source>
        <dbReference type="Google" id="ProtNLM"/>
    </source>
</evidence>
<evidence type="ECO:0000313" key="5">
    <source>
        <dbReference type="Proteomes" id="UP000016943"/>
    </source>
</evidence>
<keyword evidence="5" id="KW-1185">Reference proteome</keyword>
<dbReference type="InterPro" id="IPR000667">
    <property type="entry name" value="Peptidase_S13"/>
</dbReference>
<sequence length="468" mass="47883">MAKKWWLASAGVTGAAVVGVVSVAVLRAHAGDSLIVDDVAVVSAPPLPAAVVSASPLSASEVEVLRAKLDVLGRDRRLGQLVGSVRDVSSGDVVWEKDASVGVRPASTTKVLTAAAALLTFGLDDRVSTDVFVVDGGRTVVLVGGGDVGLSGEQLDDLAGQVRATGVQPERVVVDASVWSQQSWLEKWGQENIAEGFIAPIEPAMLYGARVGAPTGDVPRSDSPSMDVAREFASRLGVGEIDVDWDGAVLSAAQGDTVAAETGQTSKDSKTSKTSKGDKGDAQQVDVARKVASVQSARLVDRVREMMLHSDNVLAESLGRQVAAARGVEAPDAAAAGAAVLATLSEAGFDVQGVHLDDCSGMSDDDRIPASVLSSVLAGAGSDARVRLLPDLLPVAHGSGTLASRFDGLDGAGWVRAKTGTLTTTSGLAGVVTADSGRVYSFGFVSNESEVLPARAALDELASVLREG</sequence>
<proteinExistence type="inferred from homology"/>
<dbReference type="Pfam" id="PF02113">
    <property type="entry name" value="Peptidase_S13"/>
    <property type="match status" value="2"/>
</dbReference>
<keyword evidence="2" id="KW-0378">Hydrolase</keyword>
<dbReference type="PATRIC" id="fig|1348662.3.peg.1725"/>
<dbReference type="SUPFAM" id="SSF56601">
    <property type="entry name" value="beta-lactamase/transpeptidase-like"/>
    <property type="match status" value="1"/>
</dbReference>
<dbReference type="eggNOG" id="COG2027">
    <property type="taxonomic scope" value="Bacteria"/>
</dbReference>
<dbReference type="HOGENOM" id="CLU_017692_0_0_11"/>
<dbReference type="InterPro" id="IPR012338">
    <property type="entry name" value="Beta-lactam/transpept-like"/>
</dbReference>
<dbReference type="PANTHER" id="PTHR30023:SF0">
    <property type="entry name" value="PENICILLIN-SENSITIVE CARBOXYPEPTIDASE A"/>
    <property type="match status" value="1"/>
</dbReference>
<dbReference type="KEGG" id="caz:CARG_08745"/>
<dbReference type="PRINTS" id="PR00922">
    <property type="entry name" value="DADACBPTASE3"/>
</dbReference>
<name>U3GZX7_9CORY</name>
<reference evidence="4 5" key="1">
    <citation type="journal article" date="2013" name="Genome Announc.">
        <title>Whole-Genome Sequence of the Clinical Strain Corynebacterium argentoratense DSM 44202, Isolated from a Human Throat Specimen.</title>
        <authorList>
            <person name="Bomholt C."/>
            <person name="Glaub A."/>
            <person name="Gravermann K."/>
            <person name="Albersmeier A."/>
            <person name="Brinkrolf K."/>
            <person name="Ruckert C."/>
            <person name="Tauch A."/>
        </authorList>
    </citation>
    <scope>NUCLEOTIDE SEQUENCE [LARGE SCALE GENOMIC DNA]</scope>
    <source>
        <strain evidence="4">DSM 44202</strain>
    </source>
</reference>
<evidence type="ECO:0000313" key="4">
    <source>
        <dbReference type="EMBL" id="AGU15847.1"/>
    </source>
</evidence>
<dbReference type="PANTHER" id="PTHR30023">
    <property type="entry name" value="D-ALANYL-D-ALANINE CARBOXYPEPTIDASE"/>
    <property type="match status" value="1"/>
</dbReference>
<dbReference type="GeneID" id="78250486"/>
<evidence type="ECO:0000256" key="3">
    <source>
        <dbReference type="SAM" id="MobiDB-lite"/>
    </source>
</evidence>
<feature type="compositionally biased region" description="Basic and acidic residues" evidence="3">
    <location>
        <begin position="267"/>
        <end position="281"/>
    </location>
</feature>
<dbReference type="GO" id="GO:0006508">
    <property type="term" value="P:proteolysis"/>
    <property type="evidence" value="ECO:0007669"/>
    <property type="project" value="InterPro"/>
</dbReference>
<dbReference type="EMBL" id="CP006365">
    <property type="protein sequence ID" value="AGU15847.1"/>
    <property type="molecule type" value="Genomic_DNA"/>
</dbReference>
<dbReference type="RefSeq" id="WP_021012243.1">
    <property type="nucleotide sequence ID" value="NC_022198.1"/>
</dbReference>
<comment type="similarity">
    <text evidence="1">Belongs to the peptidase S13 family.</text>
</comment>
<dbReference type="AlphaFoldDB" id="U3GZX7"/>
<protein>
    <recommendedName>
        <fullName evidence="6">D-alanyl-D-alanine carboxypeptidase/D-alanyl-D-alanine-endopeptidase</fullName>
    </recommendedName>
</protein>
<evidence type="ECO:0000256" key="2">
    <source>
        <dbReference type="ARBA" id="ARBA00022801"/>
    </source>
</evidence>
<dbReference type="Gene3D" id="3.40.710.10">
    <property type="entry name" value="DD-peptidase/beta-lactamase superfamily"/>
    <property type="match status" value="2"/>
</dbReference>
<accession>U3GZX7</accession>
<dbReference type="STRING" id="1348662.CARG_08745"/>
<gene>
    <name evidence="4" type="ORF">CARG_08745</name>
</gene>
<organism evidence="4 5">
    <name type="scientific">Corynebacterium argentoratense DSM 44202</name>
    <dbReference type="NCBI Taxonomy" id="1348662"/>
    <lineage>
        <taxon>Bacteria</taxon>
        <taxon>Bacillati</taxon>
        <taxon>Actinomycetota</taxon>
        <taxon>Actinomycetes</taxon>
        <taxon>Mycobacteriales</taxon>
        <taxon>Corynebacteriaceae</taxon>
        <taxon>Corynebacterium</taxon>
    </lineage>
</organism>
<dbReference type="OrthoDB" id="56883at2"/>
<dbReference type="NCBIfam" id="TIGR00666">
    <property type="entry name" value="PBP4"/>
    <property type="match status" value="1"/>
</dbReference>
<dbReference type="GO" id="GO:0000270">
    <property type="term" value="P:peptidoglycan metabolic process"/>
    <property type="evidence" value="ECO:0007669"/>
    <property type="project" value="TreeGrafter"/>
</dbReference>
<evidence type="ECO:0000256" key="1">
    <source>
        <dbReference type="ARBA" id="ARBA00006096"/>
    </source>
</evidence>
<feature type="region of interest" description="Disordered" evidence="3">
    <location>
        <begin position="257"/>
        <end position="284"/>
    </location>
</feature>